<evidence type="ECO:0000256" key="9">
    <source>
        <dbReference type="ARBA" id="ARBA00023150"/>
    </source>
</evidence>
<dbReference type="SFLD" id="SFLDG01383">
    <property type="entry name" value="cyclic_pyranopterin_phosphate"/>
    <property type="match status" value="1"/>
</dbReference>
<dbReference type="EMBL" id="NESP01000001">
    <property type="protein sequence ID" value="PUE58213.1"/>
    <property type="molecule type" value="Genomic_DNA"/>
</dbReference>
<dbReference type="RefSeq" id="WP_108401396.1">
    <property type="nucleotide sequence ID" value="NZ_NESP01000001.1"/>
</dbReference>
<feature type="binding site" evidence="12">
    <location>
        <position position="56"/>
    </location>
    <ligand>
        <name>S-adenosyl-L-methionine</name>
        <dbReference type="ChEBI" id="CHEBI:59789"/>
    </ligand>
</feature>
<dbReference type="InterPro" id="IPR010505">
    <property type="entry name" value="MoaA_twitch"/>
</dbReference>
<dbReference type="SFLD" id="SFLDG01067">
    <property type="entry name" value="SPASM/twitch_domain_containing"/>
    <property type="match status" value="1"/>
</dbReference>
<dbReference type="CDD" id="cd21117">
    <property type="entry name" value="Twitch_MoaA"/>
    <property type="match status" value="1"/>
</dbReference>
<dbReference type="GO" id="GO:0061798">
    <property type="term" value="F:GTP 3',8'-cyclase activity"/>
    <property type="evidence" value="ECO:0007669"/>
    <property type="project" value="UniProtKB-UniRule"/>
</dbReference>
<comment type="catalytic activity">
    <reaction evidence="11 12">
        <text>GTP + AH2 + S-adenosyl-L-methionine = (8S)-3',8-cyclo-7,8-dihydroguanosine 5'-triphosphate + 5'-deoxyadenosine + L-methionine + A + H(+)</text>
        <dbReference type="Rhea" id="RHEA:49576"/>
        <dbReference type="ChEBI" id="CHEBI:13193"/>
        <dbReference type="ChEBI" id="CHEBI:15378"/>
        <dbReference type="ChEBI" id="CHEBI:17319"/>
        <dbReference type="ChEBI" id="CHEBI:17499"/>
        <dbReference type="ChEBI" id="CHEBI:37565"/>
        <dbReference type="ChEBI" id="CHEBI:57844"/>
        <dbReference type="ChEBI" id="CHEBI:59789"/>
        <dbReference type="ChEBI" id="CHEBI:131766"/>
        <dbReference type="EC" id="4.1.99.22"/>
    </reaction>
</comment>
<evidence type="ECO:0000259" key="13">
    <source>
        <dbReference type="PROSITE" id="PS51918"/>
    </source>
</evidence>
<comment type="caution">
    <text evidence="14">The sequence shown here is derived from an EMBL/GenBank/DDBJ whole genome shotgun (WGS) entry which is preliminary data.</text>
</comment>
<dbReference type="Pfam" id="PF06463">
    <property type="entry name" value="Mob_synth_C"/>
    <property type="match status" value="1"/>
</dbReference>
<dbReference type="InterPro" id="IPR013483">
    <property type="entry name" value="MoaA"/>
</dbReference>
<evidence type="ECO:0000313" key="15">
    <source>
        <dbReference type="Proteomes" id="UP000251341"/>
    </source>
</evidence>
<feature type="binding site" evidence="12">
    <location>
        <position position="310"/>
    </location>
    <ligand>
        <name>[4Fe-4S] cluster</name>
        <dbReference type="ChEBI" id="CHEBI:49883"/>
        <label>2</label>
        <note>4Fe-4S-substrate</note>
    </ligand>
</feature>
<dbReference type="GO" id="GO:0061799">
    <property type="term" value="F:cyclic pyranopterin monophosphate synthase activity"/>
    <property type="evidence" value="ECO:0007669"/>
    <property type="project" value="TreeGrafter"/>
</dbReference>
<comment type="pathway">
    <text evidence="12">Cofactor biosynthesis; molybdopterin biosynthesis.</text>
</comment>
<dbReference type="SMART" id="SM00729">
    <property type="entry name" value="Elp3"/>
    <property type="match status" value="1"/>
</dbReference>
<feature type="binding site" evidence="12">
    <location>
        <position position="202"/>
    </location>
    <ligand>
        <name>GTP</name>
        <dbReference type="ChEBI" id="CHEBI:37565"/>
    </ligand>
</feature>
<dbReference type="SFLD" id="SFLDS00029">
    <property type="entry name" value="Radical_SAM"/>
    <property type="match status" value="1"/>
</dbReference>
<comment type="cofactor">
    <cofactor evidence="12">
        <name>[4Fe-4S] cluster</name>
        <dbReference type="ChEBI" id="CHEBI:49883"/>
    </cofactor>
    <text evidence="12">Binds 2 [4Fe-4S] clusters. Binds 1 [4Fe-4S] cluster coordinated with 3 cysteines and an exchangeable S-adenosyl-L-methionine and 1 [4Fe-4S] cluster coordinated with 3 cysteines and the GTP-derived substrate.</text>
</comment>
<dbReference type="CDD" id="cd01335">
    <property type="entry name" value="Radical_SAM"/>
    <property type="match status" value="1"/>
</dbReference>
<feature type="binding site" evidence="12">
    <location>
        <position position="43"/>
    </location>
    <ligand>
        <name>GTP</name>
        <dbReference type="ChEBI" id="CHEBI:37565"/>
    </ligand>
</feature>
<feature type="binding site" evidence="12">
    <location>
        <position position="236"/>
    </location>
    <ligand>
        <name>S-adenosyl-L-methionine</name>
        <dbReference type="ChEBI" id="CHEBI:59789"/>
    </ligand>
</feature>
<keyword evidence="4 12" id="KW-0479">Metal-binding</keyword>
<reference evidence="14 15" key="1">
    <citation type="submission" date="2017-04" db="EMBL/GenBank/DDBJ databases">
        <title>Unexpected and diverse lifestyles within the genus Limnohabitans.</title>
        <authorList>
            <person name="Kasalicky V."/>
            <person name="Mehrshad M."/>
            <person name="Andrei S.-A."/>
            <person name="Salcher M."/>
            <person name="Kratochvilova H."/>
            <person name="Simek K."/>
            <person name="Ghai R."/>
        </authorList>
    </citation>
    <scope>NUCLEOTIDE SEQUENCE [LARGE SCALE GENOMIC DNA]</scope>
    <source>
        <strain evidence="14 15">MWH-C5</strain>
    </source>
</reference>
<keyword evidence="9 12" id="KW-0501">Molybdenum cofactor biosynthesis</keyword>
<dbReference type="GO" id="GO:1904047">
    <property type="term" value="F:S-adenosyl-L-methionine binding"/>
    <property type="evidence" value="ECO:0007669"/>
    <property type="project" value="UniProtKB-UniRule"/>
</dbReference>
<dbReference type="Gene3D" id="3.20.20.70">
    <property type="entry name" value="Aldolase class I"/>
    <property type="match status" value="1"/>
</dbReference>
<keyword evidence="15" id="KW-1185">Reference proteome</keyword>
<dbReference type="EC" id="4.1.99.22" evidence="1 12"/>
<dbReference type="PANTHER" id="PTHR22960">
    <property type="entry name" value="MOLYBDOPTERIN COFACTOR SYNTHESIS PROTEIN A"/>
    <property type="match status" value="1"/>
</dbReference>
<keyword evidence="6 12" id="KW-0408">Iron</keyword>
<evidence type="ECO:0000256" key="8">
    <source>
        <dbReference type="ARBA" id="ARBA00023134"/>
    </source>
</evidence>
<comment type="function">
    <text evidence="12">Catalyzes the cyclization of GTP to (8S)-3',8-cyclo-7,8-dihydroguanosine 5'-triphosphate.</text>
</comment>
<keyword evidence="5 12" id="KW-0547">Nucleotide-binding</keyword>
<evidence type="ECO:0000256" key="5">
    <source>
        <dbReference type="ARBA" id="ARBA00022741"/>
    </source>
</evidence>
<keyword evidence="2 12" id="KW-0004">4Fe-4S</keyword>
<evidence type="ECO:0000256" key="10">
    <source>
        <dbReference type="ARBA" id="ARBA00023239"/>
    </source>
</evidence>
<feature type="binding site" evidence="12">
    <location>
        <position position="132"/>
    </location>
    <ligand>
        <name>GTP</name>
        <dbReference type="ChEBI" id="CHEBI:37565"/>
    </ligand>
</feature>
<dbReference type="InterPro" id="IPR040064">
    <property type="entry name" value="MoaA-like"/>
</dbReference>
<feature type="binding site" evidence="12">
    <location>
        <position position="324"/>
    </location>
    <ligand>
        <name>[4Fe-4S] cluster</name>
        <dbReference type="ChEBI" id="CHEBI:49883"/>
        <label>2</label>
        <note>4Fe-4S-substrate</note>
    </ligand>
</feature>
<dbReference type="AlphaFoldDB" id="A0A315EK15"/>
<evidence type="ECO:0000256" key="7">
    <source>
        <dbReference type="ARBA" id="ARBA00023014"/>
    </source>
</evidence>
<organism evidence="14 15">
    <name type="scientific">Limnohabitans curvus</name>
    <dbReference type="NCBI Taxonomy" id="323423"/>
    <lineage>
        <taxon>Bacteria</taxon>
        <taxon>Pseudomonadati</taxon>
        <taxon>Pseudomonadota</taxon>
        <taxon>Betaproteobacteria</taxon>
        <taxon>Burkholderiales</taxon>
        <taxon>Comamonadaceae</taxon>
        <taxon>Limnohabitans</taxon>
    </lineage>
</organism>
<feature type="domain" description="Radical SAM core" evidence="13">
    <location>
        <begin position="34"/>
        <end position="266"/>
    </location>
</feature>
<keyword evidence="7 12" id="KW-0411">Iron-sulfur</keyword>
<dbReference type="SUPFAM" id="SSF102114">
    <property type="entry name" value="Radical SAM enzymes"/>
    <property type="match status" value="1"/>
</dbReference>
<dbReference type="GO" id="GO:0046872">
    <property type="term" value="F:metal ion binding"/>
    <property type="evidence" value="ECO:0007669"/>
    <property type="project" value="UniProtKB-KW"/>
</dbReference>
<keyword evidence="8 12" id="KW-0342">GTP-binding</keyword>
<dbReference type="HAMAP" id="MF_01225_B">
    <property type="entry name" value="MoaA_B"/>
    <property type="match status" value="1"/>
</dbReference>
<dbReference type="GO" id="GO:0006777">
    <property type="term" value="P:Mo-molybdopterin cofactor biosynthetic process"/>
    <property type="evidence" value="ECO:0007669"/>
    <property type="project" value="UniProtKB-UniRule"/>
</dbReference>
<feature type="binding site" evidence="12">
    <location>
        <position position="54"/>
    </location>
    <ligand>
        <name>[4Fe-4S] cluster</name>
        <dbReference type="ChEBI" id="CHEBI:49883"/>
        <label>1</label>
        <note>4Fe-4S-S-AdoMet</note>
    </ligand>
</feature>
<sequence length="391" mass="42494">MSERVIPLVDQRLLALPATLPLQPIAANGLLSDSLGRPLHDLRISVTDRCNFRCNYCMPKEVFNKDYAYLPHGDLLNFEEITRLAKVFVSHGVLKIRLTGGEPLLRKNLEILVDQLANIQTPDGTPLDLTLTTNGSLLARKAKSLKDAGLNRVTVSLDGLDDAVFRAMNDVDFPVSDVLDGIAAAKDAGLGLDANGQLTGLKVNMVVKRRTNVDQILPMARHFRGSGITLRFIEYMDVGATNGWCMDDVLPSADVIQRLQQEFPLVALEASAQGETAQRWGYANAAGVFDPALGEVGVISSVTQAFCRDCNRARLSTEGKLYLCLFATQGYDLRSLMRGGQASDADIASAIGHIWQGRDDRYSELRASLPADSSPDGSSAARRVEMSYIGG</sequence>
<keyword evidence="3 12" id="KW-0949">S-adenosyl-L-methionine</keyword>
<name>A0A315EK15_9BURK</name>
<evidence type="ECO:0000256" key="2">
    <source>
        <dbReference type="ARBA" id="ARBA00022485"/>
    </source>
</evidence>
<proteinExistence type="inferred from homology"/>
<feature type="binding site" evidence="12">
    <location>
        <position position="57"/>
    </location>
    <ligand>
        <name>[4Fe-4S] cluster</name>
        <dbReference type="ChEBI" id="CHEBI:49883"/>
        <label>1</label>
        <note>4Fe-4S-S-AdoMet</note>
    </ligand>
</feature>
<dbReference type="InterPro" id="IPR050105">
    <property type="entry name" value="MoCo_biosynth_MoaA/MoaC"/>
</dbReference>
<evidence type="ECO:0000256" key="1">
    <source>
        <dbReference type="ARBA" id="ARBA00012167"/>
    </source>
</evidence>
<feature type="binding site" evidence="12">
    <location>
        <begin position="312"/>
        <end position="314"/>
    </location>
    <ligand>
        <name>GTP</name>
        <dbReference type="ChEBI" id="CHEBI:37565"/>
    </ligand>
</feature>
<dbReference type="InterPro" id="IPR006638">
    <property type="entry name" value="Elp3/MiaA/NifB-like_rSAM"/>
</dbReference>
<evidence type="ECO:0000256" key="6">
    <source>
        <dbReference type="ARBA" id="ARBA00023004"/>
    </source>
</evidence>
<gene>
    <name evidence="12" type="primary">moaA</name>
    <name evidence="14" type="ORF">B9Z44_00480</name>
</gene>
<protein>
    <recommendedName>
        <fullName evidence="1 12">GTP 3',8-cyclase</fullName>
        <ecNumber evidence="1 12">4.1.99.22</ecNumber>
    </recommendedName>
    <alternativeName>
        <fullName evidence="12">Molybdenum cofactor biosynthesis protein A</fullName>
    </alternativeName>
</protein>
<dbReference type="GO" id="GO:0005525">
    <property type="term" value="F:GTP binding"/>
    <property type="evidence" value="ECO:0007669"/>
    <property type="project" value="UniProtKB-UniRule"/>
</dbReference>
<feature type="binding site" evidence="12">
    <location>
        <position position="156"/>
    </location>
    <ligand>
        <name>S-adenosyl-L-methionine</name>
        <dbReference type="ChEBI" id="CHEBI:59789"/>
    </ligand>
</feature>
<dbReference type="InterPro" id="IPR000385">
    <property type="entry name" value="MoaA_NifB_PqqE_Fe-S-bd_CS"/>
</dbReference>
<accession>A0A315EK15</accession>
<keyword evidence="10 12" id="KW-0456">Lyase</keyword>
<dbReference type="SFLD" id="SFLDG01386">
    <property type="entry name" value="main_SPASM_domain-containing"/>
    <property type="match status" value="1"/>
</dbReference>
<dbReference type="InterPro" id="IPR013785">
    <property type="entry name" value="Aldolase_TIM"/>
</dbReference>
<feature type="binding site" evidence="12">
    <location>
        <position position="97"/>
    </location>
    <ligand>
        <name>GTP</name>
        <dbReference type="ChEBI" id="CHEBI:37565"/>
    </ligand>
</feature>
<feature type="binding site" evidence="12">
    <location>
        <position position="101"/>
    </location>
    <ligand>
        <name>S-adenosyl-L-methionine</name>
        <dbReference type="ChEBI" id="CHEBI:59789"/>
    </ligand>
</feature>
<evidence type="ECO:0000256" key="11">
    <source>
        <dbReference type="ARBA" id="ARBA00048697"/>
    </source>
</evidence>
<feature type="binding site" evidence="12">
    <location>
        <position position="50"/>
    </location>
    <ligand>
        <name>[4Fe-4S] cluster</name>
        <dbReference type="ChEBI" id="CHEBI:49883"/>
        <label>1</label>
        <note>4Fe-4S-S-AdoMet</note>
    </ligand>
</feature>
<dbReference type="GO" id="GO:0051539">
    <property type="term" value="F:4 iron, 4 sulfur cluster binding"/>
    <property type="evidence" value="ECO:0007669"/>
    <property type="project" value="UniProtKB-UniRule"/>
</dbReference>
<dbReference type="InterPro" id="IPR058240">
    <property type="entry name" value="rSAM_sf"/>
</dbReference>
<evidence type="ECO:0000256" key="3">
    <source>
        <dbReference type="ARBA" id="ARBA00022691"/>
    </source>
</evidence>
<comment type="similarity">
    <text evidence="12">Belongs to the radical SAM superfamily. MoaA family.</text>
</comment>
<dbReference type="Proteomes" id="UP000251341">
    <property type="component" value="Unassembled WGS sequence"/>
</dbReference>
<dbReference type="NCBIfam" id="TIGR02666">
    <property type="entry name" value="moaA"/>
    <property type="match status" value="1"/>
</dbReference>
<dbReference type="PANTHER" id="PTHR22960:SF0">
    <property type="entry name" value="MOLYBDENUM COFACTOR BIOSYNTHESIS PROTEIN 1"/>
    <property type="match status" value="1"/>
</dbReference>
<evidence type="ECO:0000256" key="12">
    <source>
        <dbReference type="HAMAP-Rule" id="MF_01225"/>
    </source>
</evidence>
<dbReference type="InterPro" id="IPR007197">
    <property type="entry name" value="rSAM"/>
</dbReference>
<feature type="binding site" evidence="12">
    <location>
        <position position="307"/>
    </location>
    <ligand>
        <name>[4Fe-4S] cluster</name>
        <dbReference type="ChEBI" id="CHEBI:49883"/>
        <label>2</label>
        <note>4Fe-4S-substrate</note>
    </ligand>
</feature>
<dbReference type="PROSITE" id="PS01305">
    <property type="entry name" value="MOAA_NIFB_PQQE"/>
    <property type="match status" value="1"/>
</dbReference>
<dbReference type="UniPathway" id="UPA00344"/>
<evidence type="ECO:0000256" key="4">
    <source>
        <dbReference type="ARBA" id="ARBA00022723"/>
    </source>
</evidence>
<comment type="subunit">
    <text evidence="12">Monomer and homodimer.</text>
</comment>
<dbReference type="Pfam" id="PF04055">
    <property type="entry name" value="Radical_SAM"/>
    <property type="match status" value="1"/>
</dbReference>
<dbReference type="PROSITE" id="PS51918">
    <property type="entry name" value="RADICAL_SAM"/>
    <property type="match status" value="1"/>
</dbReference>
<evidence type="ECO:0000313" key="14">
    <source>
        <dbReference type="EMBL" id="PUE58213.1"/>
    </source>
</evidence>